<dbReference type="EMBL" id="BDIP01002810">
    <property type="protein sequence ID" value="GCA63246.1"/>
    <property type="molecule type" value="Genomic_DNA"/>
</dbReference>
<gene>
    <name evidence="1" type="ORF">KIPB_008788</name>
</gene>
<sequence>MTLNRAALESCPSYTAPHTDLFTYLRWVMDLSPIEEPPPVSRHK</sequence>
<feature type="non-terminal residue" evidence="1">
    <location>
        <position position="1"/>
    </location>
</feature>
<evidence type="ECO:0000313" key="1">
    <source>
        <dbReference type="EMBL" id="GCA63246.1"/>
    </source>
</evidence>
<accession>A0A391NT78</accession>
<dbReference type="Proteomes" id="UP000265618">
    <property type="component" value="Unassembled WGS sequence"/>
</dbReference>
<protein>
    <submittedName>
        <fullName evidence="1">Uncharacterized protein</fullName>
    </submittedName>
</protein>
<proteinExistence type="predicted"/>
<reference evidence="1 2" key="1">
    <citation type="journal article" date="2018" name="PLoS ONE">
        <title>The draft genome of Kipferlia bialata reveals reductive genome evolution in fornicate parasites.</title>
        <authorList>
            <person name="Tanifuji G."/>
            <person name="Takabayashi S."/>
            <person name="Kume K."/>
            <person name="Takagi M."/>
            <person name="Nakayama T."/>
            <person name="Kamikawa R."/>
            <person name="Inagaki Y."/>
            <person name="Hashimoto T."/>
        </authorList>
    </citation>
    <scope>NUCLEOTIDE SEQUENCE [LARGE SCALE GENOMIC DNA]</scope>
    <source>
        <strain evidence="1">NY0173</strain>
    </source>
</reference>
<evidence type="ECO:0000313" key="2">
    <source>
        <dbReference type="Proteomes" id="UP000265618"/>
    </source>
</evidence>
<comment type="caution">
    <text evidence="1">The sequence shown here is derived from an EMBL/GenBank/DDBJ whole genome shotgun (WGS) entry which is preliminary data.</text>
</comment>
<keyword evidence="2" id="KW-1185">Reference proteome</keyword>
<dbReference type="AlphaFoldDB" id="A0A391NT78"/>
<organism evidence="1 2">
    <name type="scientific">Kipferlia bialata</name>
    <dbReference type="NCBI Taxonomy" id="797122"/>
    <lineage>
        <taxon>Eukaryota</taxon>
        <taxon>Metamonada</taxon>
        <taxon>Carpediemonas-like organisms</taxon>
        <taxon>Kipferlia</taxon>
    </lineage>
</organism>
<name>A0A391NT78_9EUKA</name>